<dbReference type="InterPro" id="IPR011050">
    <property type="entry name" value="Pectin_lyase_fold/virulence"/>
</dbReference>
<dbReference type="Proteomes" id="UP000683507">
    <property type="component" value="Chromosome"/>
</dbReference>
<name>A0A916JNV0_9FLAO</name>
<dbReference type="SUPFAM" id="SSF51126">
    <property type="entry name" value="Pectin lyase-like"/>
    <property type="match status" value="1"/>
</dbReference>
<protein>
    <submittedName>
        <fullName evidence="1">Uncharacterized protein</fullName>
    </submittedName>
</protein>
<sequence length="435" mass="48378">MTVLAYGEESYVLKLKPDDENIAKKLNEFLLLKNVGRKVVDFSPGVYYLDQSLFLNSNTILRGDSAAQTTLVFDLKGKGNCINIKGSREKSISAVRLNYQSGLDKPDFDLEDLYKIYNASPEGVGLSAWGKESLGEVIPGSLVKGQLLITKRLYDIEKDVLGDSILCYKLNYVSGISIQDLTIVRKDNSEGQTSNIYVQYARACQIIDVESNYCNYSHVTIENSHGVLVNHCKFKNAFDHGNGGKAYGVTLQYGATANEVSGCLFDSLRHGVVLQLGANNNFIFENYFKNGFWTDVSLPKRAAGDIVLHGNYPFLNFIQGNICNNIVIDHSHGLNGPGNLFEHNKTLLFGVYMNRNAVDGITYFLDNYITKAGCFKGKLKLANNQVESCNNEVKGRLKKNRGGCENSSTNEYMARNVQNSTNEATQYFRISLPED</sequence>
<evidence type="ECO:0000313" key="1">
    <source>
        <dbReference type="EMBL" id="CAG5084125.1"/>
    </source>
</evidence>
<dbReference type="Gene3D" id="2.160.20.10">
    <property type="entry name" value="Single-stranded right-handed beta-helix, Pectin lyase-like"/>
    <property type="match status" value="1"/>
</dbReference>
<reference evidence="1" key="1">
    <citation type="submission" date="2021-04" db="EMBL/GenBank/DDBJ databases">
        <authorList>
            <person name="Rodrigo-Torres L."/>
            <person name="Arahal R. D."/>
            <person name="Lucena T."/>
        </authorList>
    </citation>
    <scope>NUCLEOTIDE SEQUENCE</scope>
    <source>
        <strain evidence="1">AS29M-1</strain>
    </source>
</reference>
<dbReference type="RefSeq" id="WP_258542612.1">
    <property type="nucleotide sequence ID" value="NZ_OU015584.1"/>
</dbReference>
<organism evidence="1 2">
    <name type="scientific">Parvicella tangerina</name>
    <dbReference type="NCBI Taxonomy" id="2829795"/>
    <lineage>
        <taxon>Bacteria</taxon>
        <taxon>Pseudomonadati</taxon>
        <taxon>Bacteroidota</taxon>
        <taxon>Flavobacteriia</taxon>
        <taxon>Flavobacteriales</taxon>
        <taxon>Parvicellaceae</taxon>
        <taxon>Parvicella</taxon>
    </lineage>
</organism>
<dbReference type="KEGG" id="ptan:CRYO30217_02382"/>
<keyword evidence="2" id="KW-1185">Reference proteome</keyword>
<evidence type="ECO:0000313" key="2">
    <source>
        <dbReference type="Proteomes" id="UP000683507"/>
    </source>
</evidence>
<dbReference type="EMBL" id="OU015584">
    <property type="protein sequence ID" value="CAG5084125.1"/>
    <property type="molecule type" value="Genomic_DNA"/>
</dbReference>
<dbReference type="InterPro" id="IPR012334">
    <property type="entry name" value="Pectin_lyas_fold"/>
</dbReference>
<proteinExistence type="predicted"/>
<gene>
    <name evidence="1" type="ORF">CRYO30217_02382</name>
</gene>
<dbReference type="AlphaFoldDB" id="A0A916JNV0"/>
<accession>A0A916JNV0</accession>